<dbReference type="PATRIC" id="fig|1423719.4.peg.58"/>
<dbReference type="UniPathway" id="UPA00060"/>
<dbReference type="EMBL" id="AZDI01000001">
    <property type="protein sequence ID" value="KRK46437.1"/>
    <property type="molecule type" value="Genomic_DNA"/>
</dbReference>
<comment type="pathway">
    <text evidence="2 9">Cofactor biosynthesis; thiamine diphosphate biosynthesis.</text>
</comment>
<evidence type="ECO:0000256" key="6">
    <source>
        <dbReference type="ARBA" id="ARBA00013647"/>
    </source>
</evidence>
<keyword evidence="9" id="KW-0378">Hydrolase</keyword>
<dbReference type="CDD" id="cd19364">
    <property type="entry name" value="TenA_C_BsTenA-like"/>
    <property type="match status" value="1"/>
</dbReference>
<dbReference type="GO" id="GO:0009229">
    <property type="term" value="P:thiamine diphosphate biosynthetic process"/>
    <property type="evidence" value="ECO:0007669"/>
    <property type="project" value="UniProtKB-UniPathway"/>
</dbReference>
<dbReference type="SUPFAM" id="SSF48613">
    <property type="entry name" value="Heme oxygenase-like"/>
    <property type="match status" value="1"/>
</dbReference>
<dbReference type="InterPro" id="IPR027574">
    <property type="entry name" value="Thiaminase_II"/>
</dbReference>
<dbReference type="EC" id="3.5.99.2" evidence="5 9"/>
<evidence type="ECO:0000256" key="3">
    <source>
        <dbReference type="ARBA" id="ARBA00010264"/>
    </source>
</evidence>
<dbReference type="Proteomes" id="UP000051450">
    <property type="component" value="Unassembled WGS sequence"/>
</dbReference>
<dbReference type="Pfam" id="PF03070">
    <property type="entry name" value="TENA_THI-4"/>
    <property type="match status" value="1"/>
</dbReference>
<dbReference type="GO" id="GO:0005829">
    <property type="term" value="C:cytosol"/>
    <property type="evidence" value="ECO:0007669"/>
    <property type="project" value="TreeGrafter"/>
</dbReference>
<evidence type="ECO:0000256" key="2">
    <source>
        <dbReference type="ARBA" id="ARBA00004948"/>
    </source>
</evidence>
<dbReference type="InterPro" id="IPR016084">
    <property type="entry name" value="Haem_Oase-like_multi-hlx"/>
</dbReference>
<evidence type="ECO:0000313" key="11">
    <source>
        <dbReference type="EMBL" id="KRK46437.1"/>
    </source>
</evidence>
<name>A0A0R1HIM7_9LACO</name>
<dbReference type="GO" id="GO:0050334">
    <property type="term" value="F:thiaminase activity"/>
    <property type="evidence" value="ECO:0007669"/>
    <property type="project" value="UniProtKB-EC"/>
</dbReference>
<comment type="catalytic activity">
    <reaction evidence="1 9">
        <text>4-amino-5-aminomethyl-2-methylpyrimidine + H2O = 4-amino-5-hydroxymethyl-2-methylpyrimidine + NH4(+)</text>
        <dbReference type="Rhea" id="RHEA:31799"/>
        <dbReference type="ChEBI" id="CHEBI:15377"/>
        <dbReference type="ChEBI" id="CHEBI:16892"/>
        <dbReference type="ChEBI" id="CHEBI:28938"/>
        <dbReference type="ChEBI" id="CHEBI:63416"/>
        <dbReference type="EC" id="3.5.99.2"/>
    </reaction>
</comment>
<evidence type="ECO:0000259" key="10">
    <source>
        <dbReference type="Pfam" id="PF03070"/>
    </source>
</evidence>
<dbReference type="PANTHER" id="PTHR43198:SF2">
    <property type="entry name" value="SI:CH1073-67J19.1-RELATED"/>
    <property type="match status" value="1"/>
</dbReference>
<sequence length="219" mass="25696">MLFSEKVRRESNDWWERSFEHPFIKQLVDGSLPAETFRYYLIQDHYYLKHFSKIHQLVGEQSDDAEIKKLMFASAEGLAQSESAIRDDFFKELNITDEEIEQTGIAPTAYHYVSHMYRQLAEFNPEAAFSGLLPCAWLYLEIGYKLIGKGSPNPMYQKWIETYSTDEFKESVDNQRRSLDRVAKESNPETVEAMANAFKISSIEEYNFWGMALDHQTWE</sequence>
<dbReference type="InterPro" id="IPR050967">
    <property type="entry name" value="Thiamine_Salvage_TenA"/>
</dbReference>
<dbReference type="GO" id="GO:0009228">
    <property type="term" value="P:thiamine biosynthetic process"/>
    <property type="evidence" value="ECO:0007669"/>
    <property type="project" value="UniProtKB-KW"/>
</dbReference>
<dbReference type="RefSeq" id="WP_057973382.1">
    <property type="nucleotide sequence ID" value="NZ_AZDI01000001.1"/>
</dbReference>
<dbReference type="InterPro" id="IPR004305">
    <property type="entry name" value="Thiaminase-2/PQQC"/>
</dbReference>
<evidence type="ECO:0000256" key="8">
    <source>
        <dbReference type="ARBA" id="ARBA00048337"/>
    </source>
</evidence>
<comment type="function">
    <text evidence="9">Catalyzes an amino-pyrimidine hydrolysis reaction at the C5' of the pyrimidine moiety of thiamine compounds, a reaction that is part of a thiamine salvage pathway.</text>
</comment>
<proteinExistence type="inferred from homology"/>
<evidence type="ECO:0000256" key="4">
    <source>
        <dbReference type="ARBA" id="ARBA00011881"/>
    </source>
</evidence>
<dbReference type="Gene3D" id="1.20.910.10">
    <property type="entry name" value="Heme oxygenase-like"/>
    <property type="match status" value="1"/>
</dbReference>
<comment type="similarity">
    <text evidence="3 9">Belongs to the TenA family.</text>
</comment>
<dbReference type="AlphaFoldDB" id="A0A0R1HIM7"/>
<dbReference type="PANTHER" id="PTHR43198">
    <property type="entry name" value="BIFUNCTIONAL TH2 PROTEIN"/>
    <property type="match status" value="1"/>
</dbReference>
<feature type="domain" description="Thiaminase-2/PQQC" evidence="10">
    <location>
        <begin position="12"/>
        <end position="214"/>
    </location>
</feature>
<evidence type="ECO:0000256" key="1">
    <source>
        <dbReference type="ARBA" id="ARBA00001881"/>
    </source>
</evidence>
<comment type="subunit">
    <text evidence="4">Homotetramer.</text>
</comment>
<organism evidence="11 12">
    <name type="scientific">Dellaglioa algida DSM 15638</name>
    <dbReference type="NCBI Taxonomy" id="1423719"/>
    <lineage>
        <taxon>Bacteria</taxon>
        <taxon>Bacillati</taxon>
        <taxon>Bacillota</taxon>
        <taxon>Bacilli</taxon>
        <taxon>Lactobacillales</taxon>
        <taxon>Lactobacillaceae</taxon>
        <taxon>Dellaglioa</taxon>
    </lineage>
</organism>
<comment type="caution">
    <text evidence="11">The sequence shown here is derived from an EMBL/GenBank/DDBJ whole genome shotgun (WGS) entry which is preliminary data.</text>
</comment>
<evidence type="ECO:0000256" key="9">
    <source>
        <dbReference type="RuleBase" id="RU363093"/>
    </source>
</evidence>
<evidence type="ECO:0000256" key="5">
    <source>
        <dbReference type="ARBA" id="ARBA00012684"/>
    </source>
</evidence>
<evidence type="ECO:0000313" key="12">
    <source>
        <dbReference type="Proteomes" id="UP000051450"/>
    </source>
</evidence>
<keyword evidence="12" id="KW-1185">Reference proteome</keyword>
<keyword evidence="7 9" id="KW-0784">Thiamine biosynthesis</keyword>
<dbReference type="NCBIfam" id="TIGR04306">
    <property type="entry name" value="salvage_TenA"/>
    <property type="match status" value="1"/>
</dbReference>
<reference evidence="11 12" key="1">
    <citation type="journal article" date="2015" name="Genome Announc.">
        <title>Expanding the biotechnology potential of lactobacilli through comparative genomics of 213 strains and associated genera.</title>
        <authorList>
            <person name="Sun Z."/>
            <person name="Harris H.M."/>
            <person name="McCann A."/>
            <person name="Guo C."/>
            <person name="Argimon S."/>
            <person name="Zhang W."/>
            <person name="Yang X."/>
            <person name="Jeffery I.B."/>
            <person name="Cooney J.C."/>
            <person name="Kagawa T.F."/>
            <person name="Liu W."/>
            <person name="Song Y."/>
            <person name="Salvetti E."/>
            <person name="Wrobel A."/>
            <person name="Rasinkangas P."/>
            <person name="Parkhill J."/>
            <person name="Rea M.C."/>
            <person name="O'Sullivan O."/>
            <person name="Ritari J."/>
            <person name="Douillard F.P."/>
            <person name="Paul Ross R."/>
            <person name="Yang R."/>
            <person name="Briner A.E."/>
            <person name="Felis G.E."/>
            <person name="de Vos W.M."/>
            <person name="Barrangou R."/>
            <person name="Klaenhammer T.R."/>
            <person name="Caufield P.W."/>
            <person name="Cui Y."/>
            <person name="Zhang H."/>
            <person name="O'Toole P.W."/>
        </authorList>
    </citation>
    <scope>NUCLEOTIDE SEQUENCE [LARGE SCALE GENOMIC DNA]</scope>
    <source>
        <strain evidence="11 12">DSM 15638</strain>
    </source>
</reference>
<dbReference type="STRING" id="1423719.FC66_GL000060"/>
<dbReference type="OrthoDB" id="34166at2"/>
<protein>
    <recommendedName>
        <fullName evidence="6 9">Aminopyrimidine aminohydrolase</fullName>
        <ecNumber evidence="5 9">3.5.99.2</ecNumber>
    </recommendedName>
</protein>
<gene>
    <name evidence="11" type="ORF">FC66_GL000060</name>
</gene>
<comment type="catalytic activity">
    <reaction evidence="8 9">
        <text>thiamine + H2O = 5-(2-hydroxyethyl)-4-methylthiazole + 4-amino-5-hydroxymethyl-2-methylpyrimidine + H(+)</text>
        <dbReference type="Rhea" id="RHEA:17509"/>
        <dbReference type="ChEBI" id="CHEBI:15377"/>
        <dbReference type="ChEBI" id="CHEBI:15378"/>
        <dbReference type="ChEBI" id="CHEBI:16892"/>
        <dbReference type="ChEBI" id="CHEBI:17957"/>
        <dbReference type="ChEBI" id="CHEBI:18385"/>
        <dbReference type="EC" id="3.5.99.2"/>
    </reaction>
</comment>
<evidence type="ECO:0000256" key="7">
    <source>
        <dbReference type="ARBA" id="ARBA00022977"/>
    </source>
</evidence>
<accession>A0A0R1HIM7</accession>